<keyword evidence="1" id="KW-0378">Hydrolase</keyword>
<dbReference type="Gene3D" id="3.40.50.1000">
    <property type="entry name" value="HAD superfamily/HAD-like"/>
    <property type="match status" value="1"/>
</dbReference>
<dbReference type="EMBL" id="SODD01000055">
    <property type="protein sequence ID" value="TDW10696.1"/>
    <property type="molecule type" value="Genomic_DNA"/>
</dbReference>
<dbReference type="InterPro" id="IPR023214">
    <property type="entry name" value="HAD_sf"/>
</dbReference>
<evidence type="ECO:0000313" key="3">
    <source>
        <dbReference type="Proteomes" id="UP000294743"/>
    </source>
</evidence>
<dbReference type="InterPro" id="IPR051540">
    <property type="entry name" value="S-2-haloacid_dehalogenase"/>
</dbReference>
<accession>A0A4R7Z9K2</accession>
<dbReference type="SUPFAM" id="SSF56784">
    <property type="entry name" value="HAD-like"/>
    <property type="match status" value="1"/>
</dbReference>
<dbReference type="InterPro" id="IPR036412">
    <property type="entry name" value="HAD-like_sf"/>
</dbReference>
<dbReference type="GO" id="GO:0016787">
    <property type="term" value="F:hydrolase activity"/>
    <property type="evidence" value="ECO:0007669"/>
    <property type="project" value="UniProtKB-KW"/>
</dbReference>
<dbReference type="SFLD" id="SFLDS00003">
    <property type="entry name" value="Haloacid_Dehalogenase"/>
    <property type="match status" value="1"/>
</dbReference>
<evidence type="ECO:0000313" key="2">
    <source>
        <dbReference type="EMBL" id="TDW10696.1"/>
    </source>
</evidence>
<keyword evidence="3" id="KW-1185">Reference proteome</keyword>
<evidence type="ECO:0000256" key="1">
    <source>
        <dbReference type="ARBA" id="ARBA00022801"/>
    </source>
</evidence>
<name>A0A4R7Z9K2_9FIRM</name>
<dbReference type="SFLD" id="SFLDG01129">
    <property type="entry name" value="C1.5:_HAD__Beta-PGM__Phosphata"/>
    <property type="match status" value="1"/>
</dbReference>
<dbReference type="PANTHER" id="PTHR43316:SF3">
    <property type="entry name" value="HALOACID DEHALOGENASE, TYPE II (AFU_ORTHOLOGUE AFUA_2G07750)-RELATED"/>
    <property type="match status" value="1"/>
</dbReference>
<dbReference type="PANTHER" id="PTHR43316">
    <property type="entry name" value="HYDROLASE, HALOACID DELAHOGENASE-RELATED"/>
    <property type="match status" value="1"/>
</dbReference>
<sequence>MNTILFDLDGTLLSMDLDEFIKQYFGQIKRKFADSTYDADLLIKAIWAGTEAMTTNDGSQTNAEIFWQTFEQVSSIPASEIESTFEDFYTTDFQNIESVVTQNADIVEAVEVLKQKGYKMIAATNPLFPKIASESRLRWSGVDANAFLEVTTFEDYHYCKPNPAYFTEVLEKHQIDKADVMMVGNDAQEDGAILKLDIPLYLINDHLIDRKNEAKLAQWNTDAKGFLAFVRELEDAK</sequence>
<dbReference type="Pfam" id="PF00702">
    <property type="entry name" value="Hydrolase"/>
    <property type="match status" value="1"/>
</dbReference>
<comment type="caution">
    <text evidence="2">The sequence shown here is derived from an EMBL/GenBank/DDBJ whole genome shotgun (WGS) entry which is preliminary data.</text>
</comment>
<dbReference type="AlphaFoldDB" id="A0A4R7Z9K2"/>
<reference evidence="2 3" key="1">
    <citation type="submission" date="2019-03" db="EMBL/GenBank/DDBJ databases">
        <title>Genomic Encyclopedia of Type Strains, Phase IV (KMG-IV): sequencing the most valuable type-strain genomes for metagenomic binning, comparative biology and taxonomic classification.</title>
        <authorList>
            <person name="Goeker M."/>
        </authorList>
    </citation>
    <scope>NUCLEOTIDE SEQUENCE [LARGE SCALE GENOMIC DNA]</scope>
    <source>
        <strain evidence="2 3">DSM 28867</strain>
    </source>
</reference>
<organism evidence="2 3">
    <name type="scientific">Breznakia blatticola</name>
    <dbReference type="NCBI Taxonomy" id="1754012"/>
    <lineage>
        <taxon>Bacteria</taxon>
        <taxon>Bacillati</taxon>
        <taxon>Bacillota</taxon>
        <taxon>Erysipelotrichia</taxon>
        <taxon>Erysipelotrichales</taxon>
        <taxon>Erysipelotrichaceae</taxon>
        <taxon>Breznakia</taxon>
    </lineage>
</organism>
<gene>
    <name evidence="2" type="ORF">EDD63_15511</name>
</gene>
<dbReference type="Proteomes" id="UP000294743">
    <property type="component" value="Unassembled WGS sequence"/>
</dbReference>
<proteinExistence type="predicted"/>
<dbReference type="RefSeq" id="WP_166667629.1">
    <property type="nucleotide sequence ID" value="NZ_SODD01000055.1"/>
</dbReference>
<protein>
    <submittedName>
        <fullName evidence="2">FMN phosphatase YigB (HAD superfamily)</fullName>
    </submittedName>
</protein>